<dbReference type="SUPFAM" id="SSF53681">
    <property type="entry name" value="Aspartate/glutamate racemase"/>
    <property type="match status" value="1"/>
</dbReference>
<dbReference type="InterPro" id="IPR015942">
    <property type="entry name" value="Asp/Glu/hydantoin_racemase"/>
</dbReference>
<accession>A0ABT8E508</accession>
<evidence type="ECO:0000256" key="1">
    <source>
        <dbReference type="ARBA" id="ARBA00038414"/>
    </source>
</evidence>
<protein>
    <submittedName>
        <fullName evidence="2">Aspartate/glutamate racemase family protein</fullName>
    </submittedName>
</protein>
<dbReference type="Pfam" id="PF01177">
    <property type="entry name" value="Asp_Glu_race"/>
    <property type="match status" value="1"/>
</dbReference>
<dbReference type="Proteomes" id="UP001168694">
    <property type="component" value="Unassembled WGS sequence"/>
</dbReference>
<dbReference type="EMBL" id="JAUHLN010000002">
    <property type="protein sequence ID" value="MDN4072993.1"/>
    <property type="molecule type" value="Genomic_DNA"/>
</dbReference>
<evidence type="ECO:0000313" key="2">
    <source>
        <dbReference type="EMBL" id="MDN4072993.1"/>
    </source>
</evidence>
<gene>
    <name evidence="2" type="ORF">QYF49_08160</name>
</gene>
<dbReference type="InterPro" id="IPR001920">
    <property type="entry name" value="Asp/Glu_race"/>
</dbReference>
<dbReference type="RefSeq" id="WP_290399144.1">
    <property type="nucleotide sequence ID" value="NZ_JAUHLN010000002.1"/>
</dbReference>
<dbReference type="Gene3D" id="3.40.50.12500">
    <property type="match status" value="1"/>
</dbReference>
<dbReference type="InterPro" id="IPR053714">
    <property type="entry name" value="Iso_Racemase_Enz_sf"/>
</dbReference>
<name>A0ABT8E508_9BACL</name>
<comment type="similarity">
    <text evidence="1">Belongs to the HyuE racemase family.</text>
</comment>
<sequence length="222" mass="24470">MKKKLAIIHTTPVTIEPLKELALNLIDDCEIMNFMDDTILPQLMNNGGDIEEVAHRWANYARTAEQLGADCILSGCSSVGGLVPMVQPQVNIPIIRIDEAMAEYAVHSAERIGVAATMETTLKPTIDLLKQKAAENRRTVQIESILVASAYEKLMANDKQGHDHDLSAALRNLVKKTDLVVLAQASMARVIATFSPEEQRPFVTSPQLGMECVKKTFQTTTR</sequence>
<comment type="caution">
    <text evidence="2">The sequence shown here is derived from an EMBL/GenBank/DDBJ whole genome shotgun (WGS) entry which is preliminary data.</text>
</comment>
<proteinExistence type="inferred from homology"/>
<organism evidence="2 3">
    <name type="scientific">Fictibacillus terranigra</name>
    <dbReference type="NCBI Taxonomy" id="3058424"/>
    <lineage>
        <taxon>Bacteria</taxon>
        <taxon>Bacillati</taxon>
        <taxon>Bacillota</taxon>
        <taxon>Bacilli</taxon>
        <taxon>Bacillales</taxon>
        <taxon>Fictibacillaceae</taxon>
        <taxon>Fictibacillus</taxon>
    </lineage>
</organism>
<keyword evidence="3" id="KW-1185">Reference proteome</keyword>
<evidence type="ECO:0000313" key="3">
    <source>
        <dbReference type="Proteomes" id="UP001168694"/>
    </source>
</evidence>
<reference evidence="2" key="1">
    <citation type="submission" date="2023-06" db="EMBL/GenBank/DDBJ databases">
        <title>Draft Genome Sequences of Representative Paenibacillus Polymyxa, Bacillus cereus, Fictibacillus sp., and Brevibacillus agri Strains Isolated from Amazonian Dark Earth.</title>
        <authorList>
            <person name="Pellegrinetti T.A."/>
            <person name="Cunha I.C.M."/>
            <person name="Chaves M.G."/>
            <person name="Freitas A.S."/>
            <person name="Silva A.V.R."/>
            <person name="Tsai S.M."/>
            <person name="Mendes L.W."/>
        </authorList>
    </citation>
    <scope>NUCLEOTIDE SEQUENCE</scope>
    <source>
        <strain evidence="2">CENA-BCM004</strain>
    </source>
</reference>